<dbReference type="HOGENOM" id="CLU_2173741_0_0_1"/>
<dbReference type="VEuPathDB" id="VectorBase:ISCI006700"/>
<dbReference type="Proteomes" id="UP000001555">
    <property type="component" value="Unassembled WGS sequence"/>
</dbReference>
<reference evidence="2" key="2">
    <citation type="submission" date="2020-05" db="UniProtKB">
        <authorList>
            <consortium name="EnsemblMetazoa"/>
        </authorList>
    </citation>
    <scope>IDENTIFICATION</scope>
    <source>
        <strain evidence="2">wikel</strain>
    </source>
</reference>
<gene>
    <name evidence="1" type="ORF">IscW_ISCW006700</name>
</gene>
<proteinExistence type="predicted"/>
<name>B7PPL1_IXOSC</name>
<evidence type="ECO:0000313" key="3">
    <source>
        <dbReference type="Proteomes" id="UP000001555"/>
    </source>
</evidence>
<dbReference type="EMBL" id="DS759009">
    <property type="protein sequence ID" value="EEC08533.1"/>
    <property type="molecule type" value="Genomic_DNA"/>
</dbReference>
<evidence type="ECO:0000313" key="1">
    <source>
        <dbReference type="EMBL" id="EEC08533.1"/>
    </source>
</evidence>
<dbReference type="AlphaFoldDB" id="B7PPL1"/>
<keyword evidence="3" id="KW-1185">Reference proteome</keyword>
<dbReference type="EnsemblMetazoa" id="ISCW006700-RA">
    <property type="protein sequence ID" value="ISCW006700-PA"/>
    <property type="gene ID" value="ISCW006700"/>
</dbReference>
<dbReference type="VEuPathDB" id="VectorBase:ISCW006700"/>
<dbReference type="InParanoid" id="B7PPL1"/>
<dbReference type="EMBL" id="ABJB010105226">
    <property type="status" value="NOT_ANNOTATED_CDS"/>
    <property type="molecule type" value="Genomic_DNA"/>
</dbReference>
<protein>
    <submittedName>
        <fullName evidence="1 2">Uncharacterized protein</fullName>
    </submittedName>
</protein>
<evidence type="ECO:0000313" key="2">
    <source>
        <dbReference type="EnsemblMetazoa" id="ISCW006700-PA"/>
    </source>
</evidence>
<dbReference type="PaxDb" id="6945-B7PPL1"/>
<reference evidence="1 3" key="1">
    <citation type="submission" date="2008-03" db="EMBL/GenBank/DDBJ databases">
        <title>Annotation of Ixodes scapularis.</title>
        <authorList>
            <consortium name="Ixodes scapularis Genome Project Consortium"/>
            <person name="Caler E."/>
            <person name="Hannick L.I."/>
            <person name="Bidwell S."/>
            <person name="Joardar V."/>
            <person name="Thiagarajan M."/>
            <person name="Amedeo P."/>
            <person name="Galinsky K.J."/>
            <person name="Schobel S."/>
            <person name="Inman J."/>
            <person name="Hostetler J."/>
            <person name="Miller J."/>
            <person name="Hammond M."/>
            <person name="Megy K."/>
            <person name="Lawson D."/>
            <person name="Kodira C."/>
            <person name="Sutton G."/>
            <person name="Meyer J."/>
            <person name="Hill C.A."/>
            <person name="Birren B."/>
            <person name="Nene V."/>
            <person name="Collins F."/>
            <person name="Alarcon-Chaidez F."/>
            <person name="Wikel S."/>
            <person name="Strausberg R."/>
        </authorList>
    </citation>
    <scope>NUCLEOTIDE SEQUENCE [LARGE SCALE GENOMIC DNA]</scope>
    <source>
        <strain evidence="3">Wikel</strain>
        <strain evidence="1">Wikel colony</strain>
    </source>
</reference>
<organism>
    <name type="scientific">Ixodes scapularis</name>
    <name type="common">Black-legged tick</name>
    <name type="synonym">Deer tick</name>
    <dbReference type="NCBI Taxonomy" id="6945"/>
    <lineage>
        <taxon>Eukaryota</taxon>
        <taxon>Metazoa</taxon>
        <taxon>Ecdysozoa</taxon>
        <taxon>Arthropoda</taxon>
        <taxon>Chelicerata</taxon>
        <taxon>Arachnida</taxon>
        <taxon>Acari</taxon>
        <taxon>Parasitiformes</taxon>
        <taxon>Ixodida</taxon>
        <taxon>Ixodoidea</taxon>
        <taxon>Ixodidae</taxon>
        <taxon>Ixodinae</taxon>
        <taxon>Ixodes</taxon>
    </lineage>
</organism>
<accession>B7PPL1</accession>
<sequence>MKLAGTNQLGSHMTPASFVPLRLISAHLFFCTKDSLQEPKIPWSQFFSALETKWLRVASRASSAARSLCTVLAVISLHQKPNLTSFAKSECYRPREPTKVAKQKVRQLSG</sequence>